<dbReference type="Gene3D" id="2.130.10.10">
    <property type="entry name" value="YVTN repeat-like/Quinoprotein amine dehydrogenase"/>
    <property type="match status" value="2"/>
</dbReference>
<dbReference type="GO" id="GO:0003677">
    <property type="term" value="F:DNA binding"/>
    <property type="evidence" value="ECO:0007669"/>
    <property type="project" value="InterPro"/>
</dbReference>
<dbReference type="InterPro" id="IPR011123">
    <property type="entry name" value="Y_Y_Y"/>
</dbReference>
<keyword evidence="1" id="KW-0175">Coiled coil</keyword>
<accession>A0A2A4G9Z2</accession>
<evidence type="ECO:0000256" key="1">
    <source>
        <dbReference type="SAM" id="Coils"/>
    </source>
</evidence>
<reference evidence="4 5" key="1">
    <citation type="submission" date="2017-04" db="EMBL/GenBank/DDBJ databases">
        <title>A new member of the family Flavobacteriaceae isolated from ascidians.</title>
        <authorList>
            <person name="Chen L."/>
        </authorList>
    </citation>
    <scope>NUCLEOTIDE SEQUENCE [LARGE SCALE GENOMIC DNA]</scope>
    <source>
        <strain evidence="4 5">HQA918</strain>
    </source>
</reference>
<dbReference type="EMBL" id="NBWU01000002">
    <property type="protein sequence ID" value="PCE64806.1"/>
    <property type="molecule type" value="Genomic_DNA"/>
</dbReference>
<dbReference type="Gene3D" id="2.60.40.10">
    <property type="entry name" value="Immunoglobulins"/>
    <property type="match status" value="1"/>
</dbReference>
<dbReference type="InterPro" id="IPR013783">
    <property type="entry name" value="Ig-like_fold"/>
</dbReference>
<feature type="coiled-coil region" evidence="1">
    <location>
        <begin position="762"/>
        <end position="798"/>
    </location>
</feature>
<evidence type="ECO:0000256" key="2">
    <source>
        <dbReference type="SAM" id="Phobius"/>
    </source>
</evidence>
<dbReference type="InterPro" id="IPR015943">
    <property type="entry name" value="WD40/YVTN_repeat-like_dom_sf"/>
</dbReference>
<keyword evidence="2" id="KW-0812">Transmembrane</keyword>
<dbReference type="OrthoDB" id="1090267at2"/>
<keyword evidence="5" id="KW-1185">Reference proteome</keyword>
<protein>
    <recommendedName>
        <fullName evidence="3">Two component regulator three Y domain-containing protein</fullName>
    </recommendedName>
</protein>
<evidence type="ECO:0000259" key="3">
    <source>
        <dbReference type="Pfam" id="PF07495"/>
    </source>
</evidence>
<dbReference type="InterPro" id="IPR016032">
    <property type="entry name" value="Sig_transdc_resp-reg_C-effctor"/>
</dbReference>
<dbReference type="GO" id="GO:0006355">
    <property type="term" value="P:regulation of DNA-templated transcription"/>
    <property type="evidence" value="ECO:0007669"/>
    <property type="project" value="InterPro"/>
</dbReference>
<evidence type="ECO:0000313" key="4">
    <source>
        <dbReference type="EMBL" id="PCE64806.1"/>
    </source>
</evidence>
<dbReference type="SUPFAM" id="SSF46894">
    <property type="entry name" value="C-terminal effector domain of the bipartite response regulators"/>
    <property type="match status" value="1"/>
</dbReference>
<organism evidence="4 5">
    <name type="scientific">Sediminicola luteus</name>
    <dbReference type="NCBI Taxonomy" id="319238"/>
    <lineage>
        <taxon>Bacteria</taxon>
        <taxon>Pseudomonadati</taxon>
        <taxon>Bacteroidota</taxon>
        <taxon>Flavobacteriia</taxon>
        <taxon>Flavobacteriales</taxon>
        <taxon>Flavobacteriaceae</taxon>
        <taxon>Sediminicola</taxon>
    </lineage>
</organism>
<keyword evidence="2" id="KW-1133">Transmembrane helix</keyword>
<name>A0A2A4G9Z2_9FLAO</name>
<feature type="domain" description="Two component regulator three Y" evidence="3">
    <location>
        <begin position="674"/>
        <end position="728"/>
    </location>
</feature>
<dbReference type="Pfam" id="PF07495">
    <property type="entry name" value="Y_Y_Y"/>
    <property type="match status" value="1"/>
</dbReference>
<evidence type="ECO:0000313" key="5">
    <source>
        <dbReference type="Proteomes" id="UP000219559"/>
    </source>
</evidence>
<sequence length="936" mass="107386">MVKHFFFILCLGISFFLGGQELPPIINYAPNEYGAENQNWAIAQSLDKRIFVANNKGLLEYNGAQWHLYPSPNETLMRSVWVEGPRVYTGCYMEFGYWERDLTGQLKYTSIAKKVKNGLKTDEEFWNILEIDGHIVFQSFDRLYTFNPATEEIRITESEEKISKIFKVNGSLWLQRMGQGIFQMTGGVQTPKETHDWVKDYEVVGIFPFAGGIRYLIKQLGFVQTSPKGLETCFLSVQNELSQALIYSGIHVRGGGYLVGTVRQGAYLIDEDGDVVHKINRKTALANNTVLSVFEGVSGGIWLGLDNGIGYYELQSAFSIFKDNQGNLGSVYAARPWQGNLYLGTNQGLFYRKLDTRDAFSFVPGTQGQVWFLDEVEGQLVCGHHNGTYLIDGGKAEHITRTAGSWKIMAVPNSPGLWLEGSYTGLKVLERKNDLWQVRNKIDGFDLSSRYFELYDGHIWVNHEYKGLFKLQISDDFSSVLENRAYTELANADSGLALYNDSLLYHAKSGLHVYDKKSGGFKMNEPFQSEFQEDTYISGKMISDRKAGALWLFGEQNLYRLRQGTTAEIPEITKIPLSEAFRNGIVGYESLVSIQAENQYLMGSRSGFVIMNSDKLEVKDFQVYIDRVYLLNDSKDVSKGETISKKGFTSLSWDKNNIGFTFYSPDYRKIPEAQYGYRLKGSFDNWSDWTTNSSVTFENLSPGKYQFELRAKIGNRVSTNTATMDFEIHPPWYAARIMFLIYGLMALVLARFIHQTYKGYYRKKQEQLIERNKRELDLIKAKNEKELIQMRNAKLREDFKGKSKELAASTLNMVRKNELLQKIRDELRSSNLTQEGIRSLLNIIETDLGRGDDWEMFKEAFDNVDREFLGKLQAKHPKLSPNDIRLCAYLRLNLSSKEIAPLFNISTRSVEIKRYRLRKKMQLDRDENLVKYIMDL</sequence>
<comment type="caution">
    <text evidence="4">The sequence shown here is derived from an EMBL/GenBank/DDBJ whole genome shotgun (WGS) entry which is preliminary data.</text>
</comment>
<proteinExistence type="predicted"/>
<dbReference type="AlphaFoldDB" id="A0A2A4G9Z2"/>
<dbReference type="Gene3D" id="1.10.10.10">
    <property type="entry name" value="Winged helix-like DNA-binding domain superfamily/Winged helix DNA-binding domain"/>
    <property type="match status" value="1"/>
</dbReference>
<feature type="transmembrane region" description="Helical" evidence="2">
    <location>
        <begin position="732"/>
        <end position="753"/>
    </location>
</feature>
<keyword evidence="2" id="KW-0472">Membrane</keyword>
<dbReference type="Proteomes" id="UP000219559">
    <property type="component" value="Unassembled WGS sequence"/>
</dbReference>
<gene>
    <name evidence="4" type="ORF">B7P33_06445</name>
</gene>
<dbReference type="InterPro" id="IPR036388">
    <property type="entry name" value="WH-like_DNA-bd_sf"/>
</dbReference>